<dbReference type="EC" id="3.3.2.10" evidence="2"/>
<dbReference type="Pfam" id="PF00561">
    <property type="entry name" value="Abhydrolase_1"/>
    <property type="match status" value="1"/>
</dbReference>
<comment type="caution">
    <text evidence="9">The sequence shown here is derived from an EMBL/GenBank/DDBJ whole genome shotgun (WGS) entry which is preliminary data.</text>
</comment>
<dbReference type="InterPro" id="IPR029058">
    <property type="entry name" value="AB_hydrolase_fold"/>
</dbReference>
<dbReference type="FunFam" id="3.40.50.1820:FF:000161">
    <property type="entry name" value="Epoxide hydrolase"/>
    <property type="match status" value="1"/>
</dbReference>
<dbReference type="GO" id="GO:0004301">
    <property type="term" value="F:epoxide hydrolase activity"/>
    <property type="evidence" value="ECO:0007669"/>
    <property type="project" value="UniProtKB-EC"/>
</dbReference>
<comment type="catalytic activity">
    <reaction evidence="5">
        <text>an epoxide + H2O = an ethanediol</text>
        <dbReference type="Rhea" id="RHEA:19037"/>
        <dbReference type="ChEBI" id="CHEBI:15377"/>
        <dbReference type="ChEBI" id="CHEBI:32955"/>
        <dbReference type="ChEBI" id="CHEBI:140594"/>
        <dbReference type="EC" id="3.3.2.10"/>
    </reaction>
    <physiologicalReaction direction="left-to-right" evidence="5">
        <dbReference type="Rhea" id="RHEA:19038"/>
    </physiologicalReaction>
</comment>
<sequence>MANEDNFTEVRHRQVATNGITMHVAEQGDLSAPPVLLIHGFPELWLSWRHQMDALAANGYRAIAPDLRGYGDTDVPTDPAAYTIFHIVGDLIGLLDHLELPRVFVVGHDWGAIVAWHLCLFRPDRVKALVNMALPYFPRHPSVKPTDRFKALGEGFYITQFQEPGRAETSIAQYGALTILKKIFSIKMDNLCAPPGMEIMDFLEAPTSLPEWISEDELQYFAEKFQKNGFTGPLNYYRNFDTNWALTAPWQGVKILVPTKFIVGDKDVGFKSFGTEMHIKSGGFKAIVPDLDVVIINGCYHFIQQEKAEEVSSEILSYFSSLS</sequence>
<name>A0A833VT14_9POAL</name>
<evidence type="ECO:0000313" key="10">
    <source>
        <dbReference type="Proteomes" id="UP000623129"/>
    </source>
</evidence>
<dbReference type="Gene3D" id="3.40.50.1820">
    <property type="entry name" value="alpha/beta hydrolase"/>
    <property type="match status" value="1"/>
</dbReference>
<keyword evidence="3 9" id="KW-0378">Hydrolase</keyword>
<dbReference type="AlphaFoldDB" id="A0A833VT14"/>
<evidence type="ECO:0000259" key="8">
    <source>
        <dbReference type="Pfam" id="PF00561"/>
    </source>
</evidence>
<evidence type="ECO:0000256" key="1">
    <source>
        <dbReference type="ARBA" id="ARBA00004721"/>
    </source>
</evidence>
<dbReference type="InterPro" id="IPR000073">
    <property type="entry name" value="AB_hydrolase_1"/>
</dbReference>
<dbReference type="InterPro" id="IPR000639">
    <property type="entry name" value="Epox_hydrolase-like"/>
</dbReference>
<proteinExistence type="inferred from homology"/>
<evidence type="ECO:0000256" key="6">
    <source>
        <dbReference type="ARBA" id="ARBA00058358"/>
    </source>
</evidence>
<dbReference type="PRINTS" id="PR00111">
    <property type="entry name" value="ABHYDROLASE"/>
</dbReference>
<evidence type="ECO:0000313" key="9">
    <source>
        <dbReference type="EMBL" id="KAF3333044.1"/>
    </source>
</evidence>
<dbReference type="SUPFAM" id="SSF53474">
    <property type="entry name" value="alpha/beta-Hydrolases"/>
    <property type="match status" value="1"/>
</dbReference>
<evidence type="ECO:0000256" key="7">
    <source>
        <dbReference type="ARBA" id="ARBA00093212"/>
    </source>
</evidence>
<dbReference type="OrthoDB" id="7130006at2759"/>
<comment type="catalytic activity">
    <reaction evidence="7">
        <text>(24S)-24,25-epoxycucurbitadienol + H2O = (24R)-24,25-dihydroxycucurbitadienol</text>
        <dbReference type="Rhea" id="RHEA:81855"/>
        <dbReference type="ChEBI" id="CHEBI:15377"/>
        <dbReference type="ChEBI" id="CHEBI:229949"/>
        <dbReference type="ChEBI" id="CHEBI:229950"/>
    </reaction>
    <physiologicalReaction direction="left-to-right" evidence="7">
        <dbReference type="Rhea" id="RHEA:81856"/>
    </physiologicalReaction>
</comment>
<dbReference type="Proteomes" id="UP000623129">
    <property type="component" value="Unassembled WGS sequence"/>
</dbReference>
<gene>
    <name evidence="9" type="ORF">FCM35_KLT02621</name>
</gene>
<organism evidence="9 10">
    <name type="scientific">Carex littledalei</name>
    <dbReference type="NCBI Taxonomy" id="544730"/>
    <lineage>
        <taxon>Eukaryota</taxon>
        <taxon>Viridiplantae</taxon>
        <taxon>Streptophyta</taxon>
        <taxon>Embryophyta</taxon>
        <taxon>Tracheophyta</taxon>
        <taxon>Spermatophyta</taxon>
        <taxon>Magnoliopsida</taxon>
        <taxon>Liliopsida</taxon>
        <taxon>Poales</taxon>
        <taxon>Cyperaceae</taxon>
        <taxon>Cyperoideae</taxon>
        <taxon>Cariceae</taxon>
        <taxon>Carex</taxon>
        <taxon>Carex subgen. Euthyceras</taxon>
    </lineage>
</organism>
<comment type="pathway">
    <text evidence="1">Secondary metabolite biosynthesis; terpenoid biosynthesis.</text>
</comment>
<dbReference type="PRINTS" id="PR00412">
    <property type="entry name" value="EPOXHYDRLASE"/>
</dbReference>
<comment type="function">
    <text evidence="6">Epoxide hydrolase involved in the biosynthesis of cucurbitacin and mogroside tetracyclic triterpene natural products (e.g. siamenoside I and mogrosides IV, V and VI). Cucurbitacins have cytotoxic properties and exhibit deterrent taste as a defense barrier against herbivores. Mogrosides are nonsugar highly oxygenated compounds used as high-intensity zero-calorie sweeteners; they also possess pharmacological properties such as regulating immunity, lowering blood sugar and lipid levels, protecting the liver, and acting as antioxidants and antitumor agents. Catalyzes the hydrolysis of aromatic epoxide-containing substrates, such as the conversion of 24,25-epoxycucurbitadienol to 24,25-dihydroxycucurbitadienol.</text>
</comment>
<evidence type="ECO:0000256" key="5">
    <source>
        <dbReference type="ARBA" id="ARBA00051067"/>
    </source>
</evidence>
<feature type="domain" description="AB hydrolase-1" evidence="8">
    <location>
        <begin position="33"/>
        <end position="307"/>
    </location>
</feature>
<dbReference type="PANTHER" id="PTHR43329">
    <property type="entry name" value="EPOXIDE HYDROLASE"/>
    <property type="match status" value="1"/>
</dbReference>
<evidence type="ECO:0000256" key="4">
    <source>
        <dbReference type="ARBA" id="ARBA00038334"/>
    </source>
</evidence>
<accession>A0A833VT14</accession>
<comment type="similarity">
    <text evidence="4">Belongs to the AB hydrolase superfamily. Epoxide hydrolase family.</text>
</comment>
<keyword evidence="10" id="KW-1185">Reference proteome</keyword>
<protein>
    <recommendedName>
        <fullName evidence="2">soluble epoxide hydrolase</fullName>
        <ecNumber evidence="2">3.3.2.10</ecNumber>
    </recommendedName>
</protein>
<dbReference type="EMBL" id="SWLB01000011">
    <property type="protein sequence ID" value="KAF3333044.1"/>
    <property type="molecule type" value="Genomic_DNA"/>
</dbReference>
<reference evidence="9" key="1">
    <citation type="submission" date="2020-01" db="EMBL/GenBank/DDBJ databases">
        <title>Genome sequence of Kobresia littledalei, the first chromosome-level genome in the family Cyperaceae.</title>
        <authorList>
            <person name="Qu G."/>
        </authorList>
    </citation>
    <scope>NUCLEOTIDE SEQUENCE</scope>
    <source>
        <strain evidence="9">C.B.Clarke</strain>
        <tissue evidence="9">Leaf</tissue>
    </source>
</reference>
<evidence type="ECO:0000256" key="3">
    <source>
        <dbReference type="ARBA" id="ARBA00022801"/>
    </source>
</evidence>
<evidence type="ECO:0000256" key="2">
    <source>
        <dbReference type="ARBA" id="ARBA00013006"/>
    </source>
</evidence>